<keyword evidence="3" id="KW-0732">Signal</keyword>
<evidence type="ECO:0000256" key="2">
    <source>
        <dbReference type="ARBA" id="ARBA00022525"/>
    </source>
</evidence>
<reference evidence="5" key="1">
    <citation type="submission" date="2021-03" db="EMBL/GenBank/DDBJ databases">
        <authorList>
            <person name="Bekaert M."/>
        </authorList>
    </citation>
    <scope>NUCLEOTIDE SEQUENCE</scope>
</reference>
<feature type="domain" description="C1q" evidence="4">
    <location>
        <begin position="45"/>
        <end position="182"/>
    </location>
</feature>
<evidence type="ECO:0000259" key="4">
    <source>
        <dbReference type="PROSITE" id="PS50871"/>
    </source>
</evidence>
<dbReference type="InterPro" id="IPR050822">
    <property type="entry name" value="Cerebellin_Synaptic_Org"/>
</dbReference>
<dbReference type="PANTHER" id="PTHR22923:SF116">
    <property type="entry name" value="C1Q DOMAIN-CONTAINING PROTEIN"/>
    <property type="match status" value="1"/>
</dbReference>
<dbReference type="PANTHER" id="PTHR22923">
    <property type="entry name" value="CEREBELLIN-RELATED"/>
    <property type="match status" value="1"/>
</dbReference>
<evidence type="ECO:0000313" key="5">
    <source>
        <dbReference type="EMBL" id="CAG2246532.1"/>
    </source>
</evidence>
<name>A0A8S3UMG7_MYTED</name>
<comment type="caution">
    <text evidence="5">The sequence shown here is derived from an EMBL/GenBank/DDBJ whole genome shotgun (WGS) entry which is preliminary data.</text>
</comment>
<dbReference type="InterPro" id="IPR008983">
    <property type="entry name" value="Tumour_necrosis_fac-like_dom"/>
</dbReference>
<dbReference type="PROSITE" id="PS50871">
    <property type="entry name" value="C1Q"/>
    <property type="match status" value="1"/>
</dbReference>
<gene>
    <name evidence="5" type="ORF">MEDL_58514</name>
</gene>
<dbReference type="Proteomes" id="UP000683360">
    <property type="component" value="Unassembled WGS sequence"/>
</dbReference>
<dbReference type="InterPro" id="IPR001073">
    <property type="entry name" value="C1q_dom"/>
</dbReference>
<dbReference type="SUPFAM" id="SSF49842">
    <property type="entry name" value="TNF-like"/>
    <property type="match status" value="1"/>
</dbReference>
<dbReference type="Pfam" id="PF00386">
    <property type="entry name" value="C1q"/>
    <property type="match status" value="1"/>
</dbReference>
<dbReference type="AlphaFoldDB" id="A0A8S3UMG7"/>
<organism evidence="5 6">
    <name type="scientific">Mytilus edulis</name>
    <name type="common">Blue mussel</name>
    <dbReference type="NCBI Taxonomy" id="6550"/>
    <lineage>
        <taxon>Eukaryota</taxon>
        <taxon>Metazoa</taxon>
        <taxon>Spiralia</taxon>
        <taxon>Lophotrochozoa</taxon>
        <taxon>Mollusca</taxon>
        <taxon>Bivalvia</taxon>
        <taxon>Autobranchia</taxon>
        <taxon>Pteriomorphia</taxon>
        <taxon>Mytilida</taxon>
        <taxon>Mytiloidea</taxon>
        <taxon>Mytilidae</taxon>
        <taxon>Mytilinae</taxon>
        <taxon>Mytilus</taxon>
    </lineage>
</organism>
<dbReference type="OrthoDB" id="6151356at2759"/>
<evidence type="ECO:0000256" key="1">
    <source>
        <dbReference type="ARBA" id="ARBA00004613"/>
    </source>
</evidence>
<dbReference type="GO" id="GO:0005576">
    <property type="term" value="C:extracellular region"/>
    <property type="evidence" value="ECO:0007669"/>
    <property type="project" value="UniProtKB-SubCell"/>
</dbReference>
<keyword evidence="6" id="KW-1185">Reference proteome</keyword>
<dbReference type="Gene3D" id="2.60.120.40">
    <property type="match status" value="1"/>
</dbReference>
<protein>
    <recommendedName>
        <fullName evidence="4">C1q domain-containing protein</fullName>
    </recommendedName>
</protein>
<dbReference type="SMART" id="SM00110">
    <property type="entry name" value="C1Q"/>
    <property type="match status" value="1"/>
</dbReference>
<dbReference type="PRINTS" id="PR00007">
    <property type="entry name" value="COMPLEMNTC1Q"/>
</dbReference>
<comment type="subcellular location">
    <subcellularLocation>
        <location evidence="1">Secreted</location>
    </subcellularLocation>
</comment>
<keyword evidence="2" id="KW-0964">Secreted</keyword>
<sequence>MADVVTSAAMNDSKMSKIPKKDIAFKKDSKRLLDGGIPTTPVPTRMPTTTAFYAYMSQHEPSPSAHHTLIFDTVVTNENNGYHPFSGIFMVPVNGIYVFTFSIRVDCHSNGPYEIVKNADVVGVVNSDLQQVCLQDHLAGTVVITVKKGDDVFVRTHTGTRHGMIVSDSNGRSSFAGWMISS</sequence>
<proteinExistence type="predicted"/>
<dbReference type="EMBL" id="CAJPWZ010002871">
    <property type="protein sequence ID" value="CAG2246532.1"/>
    <property type="molecule type" value="Genomic_DNA"/>
</dbReference>
<evidence type="ECO:0000313" key="6">
    <source>
        <dbReference type="Proteomes" id="UP000683360"/>
    </source>
</evidence>
<accession>A0A8S3UMG7</accession>
<evidence type="ECO:0000256" key="3">
    <source>
        <dbReference type="ARBA" id="ARBA00022729"/>
    </source>
</evidence>